<keyword evidence="2" id="KW-0808">Transferase</keyword>
<feature type="compositionally biased region" description="Low complexity" evidence="1">
    <location>
        <begin position="253"/>
        <end position="263"/>
    </location>
</feature>
<feature type="region of interest" description="Disordered" evidence="1">
    <location>
        <begin position="1"/>
        <end position="270"/>
    </location>
</feature>
<keyword evidence="2" id="KW-0489">Methyltransferase</keyword>
<feature type="compositionally biased region" description="Basic residues" evidence="1">
    <location>
        <begin position="106"/>
        <end position="127"/>
    </location>
</feature>
<dbReference type="AlphaFoldDB" id="A0A6J4TMV2"/>
<feature type="compositionally biased region" description="Basic residues" evidence="1">
    <location>
        <begin position="56"/>
        <end position="73"/>
    </location>
</feature>
<feature type="non-terminal residue" evidence="2">
    <location>
        <position position="1"/>
    </location>
</feature>
<name>A0A6J4TMV2_9ACTN</name>
<reference evidence="2" key="1">
    <citation type="submission" date="2020-02" db="EMBL/GenBank/DDBJ databases">
        <authorList>
            <person name="Meier V. D."/>
        </authorList>
    </citation>
    <scope>NUCLEOTIDE SEQUENCE</scope>
    <source>
        <strain evidence="2">AVDCRST_MAG13</strain>
    </source>
</reference>
<evidence type="ECO:0000256" key="1">
    <source>
        <dbReference type="SAM" id="MobiDB-lite"/>
    </source>
</evidence>
<feature type="compositionally biased region" description="Basic residues" evidence="1">
    <location>
        <begin position="230"/>
        <end position="245"/>
    </location>
</feature>
<feature type="compositionally biased region" description="Basic and acidic residues" evidence="1">
    <location>
        <begin position="202"/>
        <end position="223"/>
    </location>
</feature>
<dbReference type="GO" id="GO:0008168">
    <property type="term" value="F:methyltransferase activity"/>
    <property type="evidence" value="ECO:0007669"/>
    <property type="project" value="UniProtKB-KW"/>
</dbReference>
<feature type="compositionally biased region" description="Basic residues" evidence="1">
    <location>
        <begin position="151"/>
        <end position="173"/>
    </location>
</feature>
<evidence type="ECO:0000313" key="2">
    <source>
        <dbReference type="EMBL" id="CAA9526393.1"/>
    </source>
</evidence>
<organism evidence="2">
    <name type="scientific">uncultured Solirubrobacteraceae bacterium</name>
    <dbReference type="NCBI Taxonomy" id="1162706"/>
    <lineage>
        <taxon>Bacteria</taxon>
        <taxon>Bacillati</taxon>
        <taxon>Actinomycetota</taxon>
        <taxon>Thermoleophilia</taxon>
        <taxon>Solirubrobacterales</taxon>
        <taxon>Solirubrobacteraceae</taxon>
        <taxon>environmental samples</taxon>
    </lineage>
</organism>
<feature type="compositionally biased region" description="Basic and acidic residues" evidence="1">
    <location>
        <begin position="133"/>
        <end position="145"/>
    </location>
</feature>
<gene>
    <name evidence="2" type="ORF">AVDCRST_MAG13-3772</name>
</gene>
<feature type="compositionally biased region" description="Basic and acidic residues" evidence="1">
    <location>
        <begin position="1"/>
        <end position="15"/>
    </location>
</feature>
<sequence>DVRLRPRLRPARERAPAGPGRHARRAPARGHDLSRGQHRPGGGLRRRRPDGDPRRPQPRRPRDLHRRVGRLGRRGAPPRGRGRPDERRAPAGGHLRPPLPPGVLRPRLRLLRARAPRPPRRGARPPRRAAAPGRHDHRDRGRPRVDLLPPRRPRRPRGHRLPGRAPAPRRRQRLDRAPGLSPARRGGVRGGPGHAARRLRRREPARVRRRLHAQDLHRDDRGRAGAGARGRPHRARALRRGRPRAAPHDRAGRGLQLLVLQGRRAGRAGL</sequence>
<feature type="non-terminal residue" evidence="2">
    <location>
        <position position="270"/>
    </location>
</feature>
<dbReference type="GO" id="GO:0032259">
    <property type="term" value="P:methylation"/>
    <property type="evidence" value="ECO:0007669"/>
    <property type="project" value="UniProtKB-KW"/>
</dbReference>
<protein>
    <submittedName>
        <fullName evidence="2">SAM-dependent methyltransferase</fullName>
    </submittedName>
</protein>
<accession>A0A6J4TMV2</accession>
<dbReference type="EMBL" id="CADCVO010000583">
    <property type="protein sequence ID" value="CAA9526393.1"/>
    <property type="molecule type" value="Genomic_DNA"/>
</dbReference>
<proteinExistence type="predicted"/>